<dbReference type="InterPro" id="IPR051811">
    <property type="entry name" value="Cytochrome_c550/c551-like"/>
</dbReference>
<dbReference type="RefSeq" id="WP_023467513.1">
    <property type="nucleotide sequence ID" value="NZ_FMYN01000002.1"/>
</dbReference>
<dbReference type="Proteomes" id="UP000072605">
    <property type="component" value="Unassembled WGS sequence"/>
</dbReference>
<dbReference type="PANTHER" id="PTHR37823">
    <property type="entry name" value="CYTOCHROME C-553-LIKE"/>
    <property type="match status" value="1"/>
</dbReference>
<evidence type="ECO:0000313" key="13">
    <source>
        <dbReference type="Proteomes" id="UP000053797"/>
    </source>
</evidence>
<dbReference type="InterPro" id="IPR036909">
    <property type="entry name" value="Cyt_c-like_dom_sf"/>
</dbReference>
<feature type="domain" description="Cytochrome c" evidence="9">
    <location>
        <begin position="39"/>
        <end position="113"/>
    </location>
</feature>
<keyword evidence="2 6" id="KW-0349">Heme</keyword>
<dbReference type="AlphaFoldDB" id="A0A0V8GFW5"/>
<dbReference type="EMBL" id="JBAWKY010000002">
    <property type="protein sequence ID" value="MEI4462409.1"/>
    <property type="molecule type" value="Genomic_DNA"/>
</dbReference>
<name>A0A0V8GFW5_9BACL</name>
<dbReference type="SUPFAM" id="SSF46626">
    <property type="entry name" value="Cytochrome c"/>
    <property type="match status" value="1"/>
</dbReference>
<evidence type="ECO:0000313" key="15">
    <source>
        <dbReference type="Proteomes" id="UP001387110"/>
    </source>
</evidence>
<evidence type="ECO:0000256" key="8">
    <source>
        <dbReference type="SAM" id="Phobius"/>
    </source>
</evidence>
<reference evidence="12 15" key="3">
    <citation type="submission" date="2023-12" db="EMBL/GenBank/DDBJ databases">
        <authorList>
            <person name="Easwaran N."/>
            <person name="Lazarus H.P.S."/>
        </authorList>
    </citation>
    <scope>NUCLEOTIDE SEQUENCE [LARGE SCALE GENOMIC DNA]</scope>
    <source>
        <strain evidence="12 15">VIT-2023</strain>
    </source>
</reference>
<dbReference type="PIRSF" id="PIRSF000025">
    <property type="entry name" value="Cytc_Bsub_c550"/>
    <property type="match status" value="1"/>
</dbReference>
<feature type="binding site" description="axial binding residue" evidence="7">
    <location>
        <position position="92"/>
    </location>
    <ligand>
        <name>heme c</name>
        <dbReference type="ChEBI" id="CHEBI:61717"/>
    </ligand>
    <ligandPart>
        <name>Fe</name>
        <dbReference type="ChEBI" id="CHEBI:18248"/>
    </ligandPart>
</feature>
<evidence type="ECO:0000256" key="2">
    <source>
        <dbReference type="ARBA" id="ARBA00022617"/>
    </source>
</evidence>
<dbReference type="InterPro" id="IPR012218">
    <property type="entry name" value="Cyt_c_BACSU-c550-type"/>
</dbReference>
<dbReference type="PANTHER" id="PTHR37823:SF4">
    <property type="entry name" value="MENAQUINOL-CYTOCHROME C REDUCTASE CYTOCHROME B_C SUBUNIT"/>
    <property type="match status" value="1"/>
</dbReference>
<comment type="PTM">
    <text evidence="6">Binds 1 heme c group covalently per subunit.</text>
</comment>
<dbReference type="InterPro" id="IPR009056">
    <property type="entry name" value="Cyt_c-like_dom"/>
</dbReference>
<keyword evidence="3 7" id="KW-0479">Metal-binding</keyword>
<dbReference type="GO" id="GO:0005506">
    <property type="term" value="F:iron ion binding"/>
    <property type="evidence" value="ECO:0007669"/>
    <property type="project" value="InterPro"/>
</dbReference>
<keyword evidence="8" id="KW-1133">Transmembrane helix</keyword>
<evidence type="ECO:0000256" key="6">
    <source>
        <dbReference type="PIRSR" id="PIRSR000025-1"/>
    </source>
</evidence>
<reference evidence="11 14" key="2">
    <citation type="journal article" date="2016" name="Front. Microbiol.">
        <title>Genomic Resource of Rice Seed Associated Bacteria.</title>
        <authorList>
            <person name="Midha S."/>
            <person name="Bansal K."/>
            <person name="Sharma S."/>
            <person name="Kumar N."/>
            <person name="Patil P.P."/>
            <person name="Chaudhry V."/>
            <person name="Patil P.B."/>
        </authorList>
    </citation>
    <scope>NUCLEOTIDE SEQUENCE [LARGE SCALE GENOMIC DNA]</scope>
    <source>
        <strain evidence="11 14">RSA11</strain>
    </source>
</reference>
<feature type="transmembrane region" description="Helical" evidence="8">
    <location>
        <begin position="6"/>
        <end position="27"/>
    </location>
</feature>
<evidence type="ECO:0000313" key="12">
    <source>
        <dbReference type="EMBL" id="MEI4462409.1"/>
    </source>
</evidence>
<reference evidence="10 13" key="1">
    <citation type="journal article" date="2015" name="Int. J. Syst. Evol. Microbiol.">
        <title>Exiguobacterium enclense sp. nov., isolated from sediment.</title>
        <authorList>
            <person name="Dastager S.G."/>
            <person name="Mawlankar R."/>
            <person name="Sonalkar V.V."/>
            <person name="Thorat M.N."/>
            <person name="Mual P."/>
            <person name="Verma A."/>
            <person name="Krishnamurthi S."/>
            <person name="Tang S.K."/>
            <person name="Li W.J."/>
        </authorList>
    </citation>
    <scope>NUCLEOTIDE SEQUENCE [LARGE SCALE GENOMIC DNA]</scope>
    <source>
        <strain evidence="10 13">NIO-1109</strain>
    </source>
</reference>
<comment type="caution">
    <text evidence="10">The sequence shown here is derived from an EMBL/GenBank/DDBJ whole genome shotgun (WGS) entry which is preliminary data.</text>
</comment>
<organism evidence="10 13">
    <name type="scientific">Exiguobacterium indicum</name>
    <dbReference type="NCBI Taxonomy" id="296995"/>
    <lineage>
        <taxon>Bacteria</taxon>
        <taxon>Bacillati</taxon>
        <taxon>Bacillota</taxon>
        <taxon>Bacilli</taxon>
        <taxon>Bacillales</taxon>
        <taxon>Bacillales Family XII. Incertae Sedis</taxon>
        <taxon>Exiguobacterium</taxon>
    </lineage>
</organism>
<evidence type="ECO:0000313" key="11">
    <source>
        <dbReference type="EMBL" id="KTR28573.1"/>
    </source>
</evidence>
<dbReference type="PROSITE" id="PS51007">
    <property type="entry name" value="CYTC"/>
    <property type="match status" value="1"/>
</dbReference>
<dbReference type="GO" id="GO:0020037">
    <property type="term" value="F:heme binding"/>
    <property type="evidence" value="ECO:0007669"/>
    <property type="project" value="InterPro"/>
</dbReference>
<accession>A0A0V8GFW5</accession>
<dbReference type="EMBL" id="LNQL01000002">
    <property type="protein sequence ID" value="KSU49163.1"/>
    <property type="molecule type" value="Genomic_DNA"/>
</dbReference>
<feature type="binding site" description="axial binding residue" evidence="7">
    <location>
        <position position="57"/>
    </location>
    <ligand>
        <name>heme c</name>
        <dbReference type="ChEBI" id="CHEBI:61717"/>
    </ligand>
    <ligandPart>
        <name>Fe</name>
        <dbReference type="ChEBI" id="CHEBI:18248"/>
    </ligandPart>
</feature>
<dbReference type="Proteomes" id="UP001387110">
    <property type="component" value="Unassembled WGS sequence"/>
</dbReference>
<dbReference type="InterPro" id="IPR054780">
    <property type="entry name" value="Cytochro_C550_firm"/>
</dbReference>
<dbReference type="NCBIfam" id="NF045773">
    <property type="entry name" value="cytochro_C550"/>
    <property type="match status" value="1"/>
</dbReference>
<dbReference type="Proteomes" id="UP000053797">
    <property type="component" value="Unassembled WGS sequence"/>
</dbReference>
<evidence type="ECO:0000313" key="10">
    <source>
        <dbReference type="EMBL" id="KSU49163.1"/>
    </source>
</evidence>
<evidence type="ECO:0000256" key="4">
    <source>
        <dbReference type="ARBA" id="ARBA00022982"/>
    </source>
</evidence>
<keyword evidence="8" id="KW-0812">Transmembrane</keyword>
<dbReference type="OrthoDB" id="7933886at2"/>
<sequence length="113" mass="11784">MRNPLVPFAAIAVIAIIAMISLSYFGVDQVKEARKGPSTAEMKPEDLFASKGCTGCHGGNLEGGTGPNLTKIGAKLKEDEIKNIAMNGKGQMPGGLANDEEAAVLAKWLAAKK</sequence>
<evidence type="ECO:0000256" key="3">
    <source>
        <dbReference type="ARBA" id="ARBA00022723"/>
    </source>
</evidence>
<dbReference type="GO" id="GO:0009055">
    <property type="term" value="F:electron transfer activity"/>
    <property type="evidence" value="ECO:0007669"/>
    <property type="project" value="InterPro"/>
</dbReference>
<dbReference type="GeneID" id="90836007"/>
<evidence type="ECO:0000259" key="9">
    <source>
        <dbReference type="PROSITE" id="PS51007"/>
    </source>
</evidence>
<dbReference type="GO" id="GO:0016020">
    <property type="term" value="C:membrane"/>
    <property type="evidence" value="ECO:0007669"/>
    <property type="project" value="InterPro"/>
</dbReference>
<evidence type="ECO:0000256" key="5">
    <source>
        <dbReference type="ARBA" id="ARBA00023004"/>
    </source>
</evidence>
<evidence type="ECO:0000256" key="7">
    <source>
        <dbReference type="PIRSR" id="PIRSR000025-2"/>
    </source>
</evidence>
<gene>
    <name evidence="10" type="ORF">AS033_07240</name>
    <name evidence="11" type="ORF">RSA11_00425</name>
    <name evidence="12" type="ORF">SZL87_08250</name>
</gene>
<protein>
    <submittedName>
        <fullName evidence="10 12">Cytochrome C</fullName>
    </submittedName>
</protein>
<keyword evidence="8" id="KW-0472">Membrane</keyword>
<keyword evidence="15" id="KW-1185">Reference proteome</keyword>
<evidence type="ECO:0000256" key="1">
    <source>
        <dbReference type="ARBA" id="ARBA00022448"/>
    </source>
</evidence>
<keyword evidence="5 7" id="KW-0408">Iron</keyword>
<keyword evidence="1" id="KW-0813">Transport</keyword>
<dbReference type="Pfam" id="PF13442">
    <property type="entry name" value="Cytochrome_CBB3"/>
    <property type="match status" value="1"/>
</dbReference>
<dbReference type="EMBL" id="LDQV01000003">
    <property type="protein sequence ID" value="KTR28573.1"/>
    <property type="molecule type" value="Genomic_DNA"/>
</dbReference>
<feature type="binding site" description="covalent" evidence="6">
    <location>
        <position position="53"/>
    </location>
    <ligand>
        <name>heme c</name>
        <dbReference type="ChEBI" id="CHEBI:61717"/>
    </ligand>
</feature>
<evidence type="ECO:0000313" key="14">
    <source>
        <dbReference type="Proteomes" id="UP000072605"/>
    </source>
</evidence>
<dbReference type="Gene3D" id="1.10.760.10">
    <property type="entry name" value="Cytochrome c-like domain"/>
    <property type="match status" value="1"/>
</dbReference>
<keyword evidence="4" id="KW-0249">Electron transport</keyword>
<proteinExistence type="predicted"/>
<feature type="binding site" description="covalent" evidence="6">
    <location>
        <position position="56"/>
    </location>
    <ligand>
        <name>heme c</name>
        <dbReference type="ChEBI" id="CHEBI:61717"/>
    </ligand>
</feature>